<accession>A0A9X6ZPX9</accession>
<sequence length="166" mass="19448">MTQHPIEALKKGNPKAYAVIKTMTAALNKDSNKDLENKIKDIKLFSEVMEQIYVYLQNNEMFSDSQLKHPTIQKSMKRESFYELFSALHSYAVKHKCKGIDVIMQQRFANDGFNLLYKDMQIVVRNVYGVDTTIEFVNYKEKNQYVEWNESMTFSFDNFLIDSVDA</sequence>
<proteinExistence type="predicted"/>
<gene>
    <name evidence="1" type="ORF">COJ15_34585</name>
</gene>
<dbReference type="EMBL" id="NUVX01000094">
    <property type="protein sequence ID" value="PFJ27160.1"/>
    <property type="molecule type" value="Genomic_DNA"/>
</dbReference>
<evidence type="ECO:0000313" key="1">
    <source>
        <dbReference type="EMBL" id="PFJ27160.1"/>
    </source>
</evidence>
<protein>
    <submittedName>
        <fullName evidence="1">Uncharacterized protein</fullName>
    </submittedName>
</protein>
<evidence type="ECO:0000313" key="2">
    <source>
        <dbReference type="Proteomes" id="UP000224003"/>
    </source>
</evidence>
<dbReference type="RefSeq" id="WP_098517840.1">
    <property type="nucleotide sequence ID" value="NZ_NUVX01000094.1"/>
</dbReference>
<comment type="caution">
    <text evidence="1">The sequence shown here is derived from an EMBL/GenBank/DDBJ whole genome shotgun (WGS) entry which is preliminary data.</text>
</comment>
<organism evidence="1 2">
    <name type="scientific">Bacillus thuringiensis</name>
    <dbReference type="NCBI Taxonomy" id="1428"/>
    <lineage>
        <taxon>Bacteria</taxon>
        <taxon>Bacillati</taxon>
        <taxon>Bacillota</taxon>
        <taxon>Bacilli</taxon>
        <taxon>Bacillales</taxon>
        <taxon>Bacillaceae</taxon>
        <taxon>Bacillus</taxon>
        <taxon>Bacillus cereus group</taxon>
    </lineage>
</organism>
<reference evidence="1 2" key="1">
    <citation type="submission" date="2017-09" db="EMBL/GenBank/DDBJ databases">
        <title>Large-scale bioinformatics analysis of Bacillus genomes uncovers conserved roles of natural products in bacterial physiology.</title>
        <authorList>
            <consortium name="Agbiome Team Llc"/>
            <person name="Bleich R.M."/>
            <person name="Grubbs K.J."/>
            <person name="Santa Maria K.C."/>
            <person name="Allen S.E."/>
            <person name="Farag S."/>
            <person name="Shank E.A."/>
            <person name="Bowers A."/>
        </authorList>
    </citation>
    <scope>NUCLEOTIDE SEQUENCE [LARGE SCALE GENOMIC DNA]</scope>
    <source>
        <strain evidence="1 2">AFS085496</strain>
    </source>
</reference>
<dbReference type="Proteomes" id="UP000224003">
    <property type="component" value="Unassembled WGS sequence"/>
</dbReference>
<name>A0A9X6ZPX9_BACTU</name>
<dbReference type="AlphaFoldDB" id="A0A9X6ZPX9"/>